<reference evidence="2 3" key="1">
    <citation type="submission" date="2013-07" db="EMBL/GenBank/DDBJ databases">
        <title>The Genome Sequence of Cryptococcus heveanensis BCC8398.</title>
        <authorList>
            <consortium name="The Broad Institute Genome Sequencing Platform"/>
            <person name="Cuomo C."/>
            <person name="Litvintseva A."/>
            <person name="Chen Y."/>
            <person name="Heitman J."/>
            <person name="Sun S."/>
            <person name="Springer D."/>
            <person name="Dromer F."/>
            <person name="Young S.K."/>
            <person name="Zeng Q."/>
            <person name="Gargeya S."/>
            <person name="Fitzgerald M."/>
            <person name="Abouelleil A."/>
            <person name="Alvarado L."/>
            <person name="Berlin A.M."/>
            <person name="Chapman S.B."/>
            <person name="Dewar J."/>
            <person name="Goldberg J."/>
            <person name="Griggs A."/>
            <person name="Gujja S."/>
            <person name="Hansen M."/>
            <person name="Howarth C."/>
            <person name="Imamovic A."/>
            <person name="Larimer J."/>
            <person name="McCowan C."/>
            <person name="Murphy C."/>
            <person name="Pearson M."/>
            <person name="Priest M."/>
            <person name="Roberts A."/>
            <person name="Saif S."/>
            <person name="Shea T."/>
            <person name="Sykes S."/>
            <person name="Wortman J."/>
            <person name="Nusbaum C."/>
            <person name="Birren B."/>
        </authorList>
    </citation>
    <scope>NUCLEOTIDE SEQUENCE [LARGE SCALE GENOMIC DNA]</scope>
    <source>
        <strain evidence="2 3">BCC8398</strain>
    </source>
</reference>
<sequence>MAPLSIFLTTWNTGLQGSKAQSQDLTSWLLPVLQSTANDPEMPDGIIPDIYAIGVQELLPVHLALAGLSRPVLAALTARITSLLSAHASSLSPSKAPESYRLVSRVSHVGAALWVFARERTMEGKVGKASTSSLGLWWGGMGNKAAVGVRIPIRRGKEGGWETFTFVNTHLEAHDHNISRRNAQYQNILSSLVFTTSDPLAEPSQIFDTSHLFIMGDLNYRLSKSPPAEYLREGTPSDDILVLEKERVAMFELDTLRREQREGRVFGGLREGDLTRFAPTYKRIVGKIEGYSKKRIPGWTDRILFASHTDPPYLFSPQASLTPTVPPGPHSSTRIITFGSTPELTISDHKPVHAIVSLPEIEHSAPAAHLAPVLPPAPSPHPVRPPPTPKEVLLAWKLLGTFLDRAIGLPWCLIVLLGGGNERTGLGVGAFFAMIWGVWWSGVWSGSA</sequence>
<gene>
    <name evidence="2" type="ORF">I316_01351</name>
</gene>
<evidence type="ECO:0000313" key="3">
    <source>
        <dbReference type="Proteomes" id="UP000092666"/>
    </source>
</evidence>
<dbReference type="InterPro" id="IPR046985">
    <property type="entry name" value="IP5"/>
</dbReference>
<dbReference type="FunFam" id="3.60.10.10:FF:000096">
    <property type="entry name" value="Unplaced genomic scaffold supercont2.4, whole genome shotgun sequence"/>
    <property type="match status" value="1"/>
</dbReference>
<proteinExistence type="predicted"/>
<dbReference type="SMART" id="SM00128">
    <property type="entry name" value="IPPc"/>
    <property type="match status" value="1"/>
</dbReference>
<dbReference type="Proteomes" id="UP000092666">
    <property type="component" value="Unassembled WGS sequence"/>
</dbReference>
<dbReference type="EMBL" id="KI669494">
    <property type="protein sequence ID" value="OCF36755.1"/>
    <property type="molecule type" value="Genomic_DNA"/>
</dbReference>
<dbReference type="GO" id="GO:0046856">
    <property type="term" value="P:phosphatidylinositol dephosphorylation"/>
    <property type="evidence" value="ECO:0007669"/>
    <property type="project" value="InterPro"/>
</dbReference>
<dbReference type="InterPro" id="IPR036691">
    <property type="entry name" value="Endo/exonu/phosph_ase_sf"/>
</dbReference>
<evidence type="ECO:0000259" key="1">
    <source>
        <dbReference type="SMART" id="SM00128"/>
    </source>
</evidence>
<keyword evidence="3" id="KW-1185">Reference proteome</keyword>
<feature type="domain" description="Inositol polyphosphate-related phosphatase" evidence="1">
    <location>
        <begin position="2"/>
        <end position="364"/>
    </location>
</feature>
<protein>
    <recommendedName>
        <fullName evidence="1">Inositol polyphosphate-related phosphatase domain-containing protein</fullName>
    </recommendedName>
</protein>
<dbReference type="InterPro" id="IPR000300">
    <property type="entry name" value="IPPc"/>
</dbReference>
<name>A0A1B9H0G3_9TREE</name>
<dbReference type="STRING" id="1296120.A0A1B9H0G3"/>
<dbReference type="Pfam" id="PF22669">
    <property type="entry name" value="Exo_endo_phos2"/>
    <property type="match status" value="1"/>
</dbReference>
<dbReference type="SUPFAM" id="SSF56219">
    <property type="entry name" value="DNase I-like"/>
    <property type="match status" value="1"/>
</dbReference>
<dbReference type="PANTHER" id="PTHR11200">
    <property type="entry name" value="INOSITOL 5-PHOSPHATASE"/>
    <property type="match status" value="1"/>
</dbReference>
<evidence type="ECO:0000313" key="2">
    <source>
        <dbReference type="EMBL" id="OCF36755.1"/>
    </source>
</evidence>
<dbReference type="GO" id="GO:0004439">
    <property type="term" value="F:phosphatidylinositol-4,5-bisphosphate 5-phosphatase activity"/>
    <property type="evidence" value="ECO:0007669"/>
    <property type="project" value="TreeGrafter"/>
</dbReference>
<organism evidence="2 3">
    <name type="scientific">Kwoniella heveanensis BCC8398</name>
    <dbReference type="NCBI Taxonomy" id="1296120"/>
    <lineage>
        <taxon>Eukaryota</taxon>
        <taxon>Fungi</taxon>
        <taxon>Dikarya</taxon>
        <taxon>Basidiomycota</taxon>
        <taxon>Agaricomycotina</taxon>
        <taxon>Tremellomycetes</taxon>
        <taxon>Tremellales</taxon>
        <taxon>Cryptococcaceae</taxon>
        <taxon>Kwoniella</taxon>
    </lineage>
</organism>
<dbReference type="OrthoDB" id="62798at2759"/>
<accession>A0A1B9H0G3</accession>
<dbReference type="Gene3D" id="3.60.10.10">
    <property type="entry name" value="Endonuclease/exonuclease/phosphatase"/>
    <property type="match status" value="1"/>
</dbReference>
<dbReference type="PANTHER" id="PTHR11200:SF286">
    <property type="entry name" value="5-PHOSPHATASE, PUTATIVE (AFU_ORTHOLOGUE AFUA_5G07600)-RELATED"/>
    <property type="match status" value="1"/>
</dbReference>
<dbReference type="AlphaFoldDB" id="A0A1B9H0G3"/>
<reference evidence="3" key="2">
    <citation type="submission" date="2013-12" db="EMBL/GenBank/DDBJ databases">
        <title>Evolution of pathogenesis and genome organization in the Tremellales.</title>
        <authorList>
            <person name="Cuomo C."/>
            <person name="Litvintseva A."/>
            <person name="Heitman J."/>
            <person name="Chen Y."/>
            <person name="Sun S."/>
            <person name="Springer D."/>
            <person name="Dromer F."/>
            <person name="Young S."/>
            <person name="Zeng Q."/>
            <person name="Chapman S."/>
            <person name="Gujja S."/>
            <person name="Saif S."/>
            <person name="Birren B."/>
        </authorList>
    </citation>
    <scope>NUCLEOTIDE SEQUENCE [LARGE SCALE GENOMIC DNA]</scope>
    <source>
        <strain evidence="3">BCC8398</strain>
    </source>
</reference>